<dbReference type="PRINTS" id="PR00702">
    <property type="entry name" value="ACRIFLAVINRP"/>
</dbReference>
<feature type="transmembrane region" description="Helical" evidence="2">
    <location>
        <begin position="334"/>
        <end position="353"/>
    </location>
</feature>
<sequence>MNNMIKFALRKPISIMVLVLGLVFFGVRSVKDIQVDILPEMNLPVVYVAHTFNGYTPEQMEGYFTKMYVNMMLFTNGIKSIESKNTQGLTLMKVNFYEGTDMGEAIAQLNALSNRSQVFLPPGAPPPFIIRFDASSQPVGQLVFRSPTKTNNQLQDIANFTARPFLIAIPGLTTAPPFGGSPRTIEINIDPNKLRMHQLSPEQIVEAISRQNVTSAAGNVYIDDINYLTPTNNTLKTVEEFGDIPIFKGQVDNVYIRDVATVKDGADITTGYALIDGKRSVYMNVAKSGKASTYNVVQNLKKTIPNIQRNLPDDVTVSYEFDQSVYVINAVKSLVVEGILGALLTGLMVVLFLRDRRAALIVILTIPISIISGVLFLKLFGQTINIMTLSGLALAIGILVDESTVTIENIHQHFAMKKSKAQAILDACKEIAFPKLLILLCVLAVFAPAFMMTGIPGALFMPLALAIGFSMIFSFILSQTFVPVMANWIMKNHQEKEHKETRFDRFKNNVIARLQRWMNRRKIIVAGSFTLALIAVAVLYMFTGKDVLPTVNSSQFQVRITAPEGTRIEKTEEKVKAVLKELDGLLGKDNIAISSVYVGQHPSTFPVSSIFLYNAGPHEALMQVALKKFNGNSDELKERIRQHIKEKMPELKLSFEPIELTEKILSQGANTPIEIRISGMMKKMNAMTANRLLAKLNELDYMRDQQIPQSMNYPAFEINIDRVRAAQLGLDAQDIARSLTPSLASSRYTNKNMWVGGMMGIGYDVQVQMPQNILNSQEELANIPISKNSDRPVLGDVATITPTKTLGESYNLGTMGYTTVTANVHKSDLGKAQKDIETAIVSLGELPKGVNIQVAGMTPVLDDTMNSLANGLLIAVVVIFLMLAANFQSFRVSFVILTTVPFVVLGSLILLNLTGSTLNLQSYMGIIMAVGVSIANAVLLISNAETLRLKDGNAVNAAIGAANLRIRPIVMTTLAMTAGMLPIAIGFGEGGDQVSPLGRAVIGGLIASTFSVLVLLPLVFAWVQGKATIQSPSLDPEDENSTHFINAKNQDNEL</sequence>
<dbReference type="Pfam" id="PF00873">
    <property type="entry name" value="ACR_tran"/>
    <property type="match status" value="1"/>
</dbReference>
<name>A0ABR7XT10_9SPHI</name>
<keyword evidence="2" id="KW-0812">Transmembrane</keyword>
<feature type="transmembrane region" description="Helical" evidence="2">
    <location>
        <begin position="523"/>
        <end position="542"/>
    </location>
</feature>
<reference evidence="3 4" key="1">
    <citation type="submission" date="2020-08" db="EMBL/GenBank/DDBJ databases">
        <title>Sphingobacterium sp. DN00404 isolated from aquaculture water.</title>
        <authorList>
            <person name="Zhang M."/>
        </authorList>
    </citation>
    <scope>NUCLEOTIDE SEQUENCE [LARGE SCALE GENOMIC DNA]</scope>
    <source>
        <strain evidence="3 4">KCTC 42746</strain>
    </source>
</reference>
<feature type="transmembrane region" description="Helical" evidence="2">
    <location>
        <begin position="431"/>
        <end position="451"/>
    </location>
</feature>
<evidence type="ECO:0000256" key="1">
    <source>
        <dbReference type="SAM" id="MobiDB-lite"/>
    </source>
</evidence>
<dbReference type="Gene3D" id="3.30.70.1430">
    <property type="entry name" value="Multidrug efflux transporter AcrB pore domain"/>
    <property type="match status" value="2"/>
</dbReference>
<feature type="region of interest" description="Disordered" evidence="1">
    <location>
        <begin position="1031"/>
        <end position="1054"/>
    </location>
</feature>
<feature type="transmembrane region" description="Helical" evidence="2">
    <location>
        <begin position="360"/>
        <end position="380"/>
    </location>
</feature>
<keyword evidence="2" id="KW-0472">Membrane</keyword>
<feature type="transmembrane region" description="Helical" evidence="2">
    <location>
        <begin position="969"/>
        <end position="988"/>
    </location>
</feature>
<dbReference type="PANTHER" id="PTHR32063:SF8">
    <property type="entry name" value="CATION EFFLUX PROTEIN"/>
    <property type="match status" value="1"/>
</dbReference>
<keyword evidence="4" id="KW-1185">Reference proteome</keyword>
<dbReference type="InterPro" id="IPR001036">
    <property type="entry name" value="Acrflvin-R"/>
</dbReference>
<feature type="transmembrane region" description="Helical" evidence="2">
    <location>
        <begin position="894"/>
        <end position="914"/>
    </location>
</feature>
<dbReference type="Gene3D" id="3.30.70.1440">
    <property type="entry name" value="Multidrug efflux transporter AcrB pore domain"/>
    <property type="match status" value="1"/>
</dbReference>
<protein>
    <submittedName>
        <fullName evidence="3">Efflux RND transporter permease subunit</fullName>
    </submittedName>
</protein>
<dbReference type="SUPFAM" id="SSF82714">
    <property type="entry name" value="Multidrug efflux transporter AcrB TolC docking domain, DN and DC subdomains"/>
    <property type="match status" value="2"/>
</dbReference>
<keyword evidence="2" id="KW-1133">Transmembrane helix</keyword>
<dbReference type="Gene3D" id="3.30.70.1320">
    <property type="entry name" value="Multidrug efflux transporter AcrB pore domain like"/>
    <property type="match status" value="1"/>
</dbReference>
<dbReference type="Gene3D" id="3.30.2090.10">
    <property type="entry name" value="Multidrug efflux transporter AcrB TolC docking domain, DN and DC subdomains"/>
    <property type="match status" value="2"/>
</dbReference>
<feature type="transmembrane region" description="Helical" evidence="2">
    <location>
        <begin position="386"/>
        <end position="410"/>
    </location>
</feature>
<gene>
    <name evidence="3" type="ORF">H8B21_12050</name>
</gene>
<evidence type="ECO:0000313" key="4">
    <source>
        <dbReference type="Proteomes" id="UP000651112"/>
    </source>
</evidence>
<dbReference type="Proteomes" id="UP000651112">
    <property type="component" value="Unassembled WGS sequence"/>
</dbReference>
<dbReference type="RefSeq" id="WP_190314045.1">
    <property type="nucleotide sequence ID" value="NZ_JACNYL010000003.1"/>
</dbReference>
<dbReference type="EMBL" id="JACNYL010000003">
    <property type="protein sequence ID" value="MBD1422303.1"/>
    <property type="molecule type" value="Genomic_DNA"/>
</dbReference>
<feature type="transmembrane region" description="Helical" evidence="2">
    <location>
        <begin position="920"/>
        <end position="941"/>
    </location>
</feature>
<accession>A0ABR7XT10</accession>
<dbReference type="SUPFAM" id="SSF82866">
    <property type="entry name" value="Multidrug efflux transporter AcrB transmembrane domain"/>
    <property type="match status" value="2"/>
</dbReference>
<evidence type="ECO:0000313" key="3">
    <source>
        <dbReference type="EMBL" id="MBD1422303.1"/>
    </source>
</evidence>
<comment type="caution">
    <text evidence="3">The sequence shown here is derived from an EMBL/GenBank/DDBJ whole genome shotgun (WGS) entry which is preliminary data.</text>
</comment>
<feature type="transmembrane region" description="Helical" evidence="2">
    <location>
        <begin position="1000"/>
        <end position="1023"/>
    </location>
</feature>
<dbReference type="InterPro" id="IPR027463">
    <property type="entry name" value="AcrB_DN_DC_subdom"/>
</dbReference>
<proteinExistence type="predicted"/>
<dbReference type="Gene3D" id="1.20.1640.10">
    <property type="entry name" value="Multidrug efflux transporter AcrB transmembrane domain"/>
    <property type="match status" value="2"/>
</dbReference>
<feature type="transmembrane region" description="Helical" evidence="2">
    <location>
        <begin position="463"/>
        <end position="489"/>
    </location>
</feature>
<dbReference type="SUPFAM" id="SSF82693">
    <property type="entry name" value="Multidrug efflux transporter AcrB pore domain, PN1, PN2, PC1 and PC2 subdomains"/>
    <property type="match status" value="2"/>
</dbReference>
<feature type="transmembrane region" description="Helical" evidence="2">
    <location>
        <begin position="868"/>
        <end position="887"/>
    </location>
</feature>
<evidence type="ECO:0000256" key="2">
    <source>
        <dbReference type="SAM" id="Phobius"/>
    </source>
</evidence>
<feature type="compositionally biased region" description="Polar residues" evidence="1">
    <location>
        <begin position="1042"/>
        <end position="1054"/>
    </location>
</feature>
<organism evidence="3 4">
    <name type="scientific">Sphingobacterium chuzhouense</name>
    <dbReference type="NCBI Taxonomy" id="1742264"/>
    <lineage>
        <taxon>Bacteria</taxon>
        <taxon>Pseudomonadati</taxon>
        <taxon>Bacteroidota</taxon>
        <taxon>Sphingobacteriia</taxon>
        <taxon>Sphingobacteriales</taxon>
        <taxon>Sphingobacteriaceae</taxon>
        <taxon>Sphingobacterium</taxon>
    </lineage>
</organism>
<dbReference type="PANTHER" id="PTHR32063">
    <property type="match status" value="1"/>
</dbReference>